<protein>
    <submittedName>
        <fullName evidence="1">Uncharacterized protein</fullName>
    </submittedName>
</protein>
<sequence>MHSQSIAHVGGLENRLAMGSVVLRSRAFVPTDGVKPLL</sequence>
<accession>X7ZDR4</accession>
<dbReference type="EMBL" id="JAOB01000076">
    <property type="protein sequence ID" value="EUA17524.1"/>
    <property type="molecule type" value="Genomic_DNA"/>
</dbReference>
<proteinExistence type="predicted"/>
<name>X7ZDR4_MYCXE</name>
<comment type="caution">
    <text evidence="1">The sequence shown here is derived from an EMBL/GenBank/DDBJ whole genome shotgun (WGS) entry which is preliminary data.</text>
</comment>
<gene>
    <name evidence="1" type="ORF">I553_10582</name>
</gene>
<reference evidence="1" key="1">
    <citation type="submission" date="2014-01" db="EMBL/GenBank/DDBJ databases">
        <authorList>
            <person name="Brown-Elliot B."/>
            <person name="Wallace R."/>
            <person name="Lenaerts A."/>
            <person name="Ordway D."/>
            <person name="DeGroote M.A."/>
            <person name="Parker T."/>
            <person name="Sizemore C."/>
            <person name="Tallon L.J."/>
            <person name="Sadzewicz L.K."/>
            <person name="Sengamalay N."/>
            <person name="Fraser C.M."/>
            <person name="Hine E."/>
            <person name="Shefchek K.A."/>
            <person name="Das S.P."/>
            <person name="Tettelin H."/>
        </authorList>
    </citation>
    <scope>NUCLEOTIDE SEQUENCE [LARGE SCALE GENOMIC DNA]</scope>
    <source>
        <strain evidence="1">4042</strain>
    </source>
</reference>
<dbReference type="AlphaFoldDB" id="X7ZDR4"/>
<organism evidence="1">
    <name type="scientific">Mycobacterium xenopi 4042</name>
    <dbReference type="NCBI Taxonomy" id="1299334"/>
    <lineage>
        <taxon>Bacteria</taxon>
        <taxon>Bacillati</taxon>
        <taxon>Actinomycetota</taxon>
        <taxon>Actinomycetes</taxon>
        <taxon>Mycobacteriales</taxon>
        <taxon>Mycobacteriaceae</taxon>
        <taxon>Mycobacterium</taxon>
    </lineage>
</organism>
<evidence type="ECO:0000313" key="1">
    <source>
        <dbReference type="EMBL" id="EUA17524.1"/>
    </source>
</evidence>